<dbReference type="PATRIC" id="fig|1705561.3.peg.1689"/>
<dbReference type="Gene3D" id="3.40.50.300">
    <property type="entry name" value="P-loop containing nucleotide triphosphate hydrolases"/>
    <property type="match status" value="1"/>
</dbReference>
<sequence>MRRRSHSLLPVQYEAYGLRWLSQFPMPELQIVQNGTDSEAVHVDVHIEIADLAAHWEEWDVGSDNFVFRNGSLFFRIEDTGLFLMEQGCRIVVSPQAGADDKKVRLFVLGTCMAVIMMQRGILPLHGSAVVIDGWAYAFVGHSGAGKSTLSAALASRGYPLLTDDVVALTWDAGGRAIVSPGYPQQKLWQPSLDGFGMKEQDYATVHAEITKYAIPVQHYFYDRPVPLAAVFELDPKPEEMLKPVQLMEVSGLERLHMLCSHTFRSGLVSRQGLAQWLFETVSRLSASIEVFRITRSGSDFTAFEMADRITDHARKGVYTGQ</sequence>
<proteinExistence type="predicted"/>
<organism evidence="1 2">
    <name type="scientific">Paenibacillus xylanivorans</name>
    <dbReference type="NCBI Taxonomy" id="1705561"/>
    <lineage>
        <taxon>Bacteria</taxon>
        <taxon>Bacillati</taxon>
        <taxon>Bacillota</taxon>
        <taxon>Bacilli</taxon>
        <taxon>Bacillales</taxon>
        <taxon>Paenibacillaceae</taxon>
        <taxon>Paenibacillus</taxon>
    </lineage>
</organism>
<evidence type="ECO:0008006" key="3">
    <source>
        <dbReference type="Google" id="ProtNLM"/>
    </source>
</evidence>
<dbReference type="AlphaFoldDB" id="A0A0M9BS51"/>
<dbReference type="EMBL" id="LITU01000050">
    <property type="protein sequence ID" value="KOY17022.1"/>
    <property type="molecule type" value="Genomic_DNA"/>
</dbReference>
<evidence type="ECO:0000313" key="2">
    <source>
        <dbReference type="Proteomes" id="UP000037688"/>
    </source>
</evidence>
<gene>
    <name evidence="1" type="ORF">AMS66_09240</name>
</gene>
<keyword evidence="2" id="KW-1185">Reference proteome</keyword>
<dbReference type="InterPro" id="IPR027417">
    <property type="entry name" value="P-loop_NTPase"/>
</dbReference>
<evidence type="ECO:0000313" key="1">
    <source>
        <dbReference type="EMBL" id="KOY17022.1"/>
    </source>
</evidence>
<reference evidence="1 2" key="1">
    <citation type="submission" date="2015-08" db="EMBL/GenBank/DDBJ databases">
        <title>Draft genome sequence of cellulolytic and xylanolytic Paenibacillus sp. A59, isolated from a decaying forest soil from Patagonia, Argentina.</title>
        <authorList>
            <person name="Ghio S."/>
            <person name="Caceres A.M."/>
            <person name="Talia P."/>
            <person name="Grasso D."/>
            <person name="Campos E."/>
        </authorList>
    </citation>
    <scope>NUCLEOTIDE SEQUENCE [LARGE SCALE GENOMIC DNA]</scope>
    <source>
        <strain evidence="1 2">A59</strain>
    </source>
</reference>
<accession>A0A0M9BS51</accession>
<dbReference type="Proteomes" id="UP000037688">
    <property type="component" value="Unassembled WGS sequence"/>
</dbReference>
<protein>
    <recommendedName>
        <fullName evidence="3">Aldolase</fullName>
    </recommendedName>
</protein>
<name>A0A0M9BS51_9BACL</name>
<comment type="caution">
    <text evidence="1">The sequence shown here is derived from an EMBL/GenBank/DDBJ whole genome shotgun (WGS) entry which is preliminary data.</text>
</comment>
<dbReference type="SUPFAM" id="SSF53795">
    <property type="entry name" value="PEP carboxykinase-like"/>
    <property type="match status" value="1"/>
</dbReference>